<dbReference type="EMBL" id="BJXR01000052">
    <property type="protein sequence ID" value="GEN11982.1"/>
    <property type="molecule type" value="Genomic_DNA"/>
</dbReference>
<evidence type="ECO:0000256" key="1">
    <source>
        <dbReference type="SAM" id="MobiDB-lite"/>
    </source>
</evidence>
<organism evidence="2 3">
    <name type="scientific">Myxococcus fulvus</name>
    <dbReference type="NCBI Taxonomy" id="33"/>
    <lineage>
        <taxon>Bacteria</taxon>
        <taxon>Pseudomonadati</taxon>
        <taxon>Myxococcota</taxon>
        <taxon>Myxococcia</taxon>
        <taxon>Myxococcales</taxon>
        <taxon>Cystobacterineae</taxon>
        <taxon>Myxococcaceae</taxon>
        <taxon>Myxococcus</taxon>
    </lineage>
</organism>
<accession>A0A511TF06</accession>
<gene>
    <name evidence="2" type="ORF">MFU01_70190</name>
</gene>
<comment type="caution">
    <text evidence="2">The sequence shown here is derived from an EMBL/GenBank/DDBJ whole genome shotgun (WGS) entry which is preliminary data.</text>
</comment>
<dbReference type="Proteomes" id="UP000321514">
    <property type="component" value="Unassembled WGS sequence"/>
</dbReference>
<evidence type="ECO:0000313" key="2">
    <source>
        <dbReference type="EMBL" id="GEN11982.1"/>
    </source>
</evidence>
<sequence>MAAGASEAPAAVDGEAADTSPTRAAAGVPGALAAVDGDAAGTSPTRVAAGAPEDVATADGGAADTSPTRAAAGAPEDVATAEEGGGARPGSAPDSTHFSSVVYSGDSAASDFLPPCRTAPVPFFNSGLCAAASNFTNRSVFS</sequence>
<evidence type="ECO:0000313" key="3">
    <source>
        <dbReference type="Proteomes" id="UP000321514"/>
    </source>
</evidence>
<reference evidence="2 3" key="1">
    <citation type="submission" date="2019-07" db="EMBL/GenBank/DDBJ databases">
        <title>Whole genome shotgun sequence of Myxococcus fulvus NBRC 100333.</title>
        <authorList>
            <person name="Hosoyama A."/>
            <person name="Uohara A."/>
            <person name="Ohji S."/>
            <person name="Ichikawa N."/>
        </authorList>
    </citation>
    <scope>NUCLEOTIDE SEQUENCE [LARGE SCALE GENOMIC DNA]</scope>
    <source>
        <strain evidence="2 3">NBRC 100333</strain>
    </source>
</reference>
<proteinExistence type="predicted"/>
<feature type="compositionally biased region" description="Low complexity" evidence="1">
    <location>
        <begin position="24"/>
        <end position="41"/>
    </location>
</feature>
<dbReference type="AlphaFoldDB" id="A0A511TF06"/>
<protein>
    <submittedName>
        <fullName evidence="2">Uncharacterized protein</fullName>
    </submittedName>
</protein>
<name>A0A511TF06_MYXFU</name>
<feature type="region of interest" description="Disordered" evidence="1">
    <location>
        <begin position="1"/>
        <end position="100"/>
    </location>
</feature>